<dbReference type="HOGENOM" id="CLU_111585_5_1_7"/>
<keyword evidence="6" id="KW-1185">Reference proteome</keyword>
<gene>
    <name evidence="5" type="ordered locus">Sdel_1070</name>
</gene>
<dbReference type="Proteomes" id="UP000002222">
    <property type="component" value="Chromosome"/>
</dbReference>
<protein>
    <submittedName>
        <fullName evidence="5">Helix-turn-helix HxlR type</fullName>
    </submittedName>
</protein>
<dbReference type="PANTHER" id="PTHR33204">
    <property type="entry name" value="TRANSCRIPTIONAL REGULATOR, MARR FAMILY"/>
    <property type="match status" value="1"/>
</dbReference>
<keyword evidence="3" id="KW-0804">Transcription</keyword>
<evidence type="ECO:0000313" key="5">
    <source>
        <dbReference type="EMBL" id="ACZ12095.1"/>
    </source>
</evidence>
<dbReference type="GO" id="GO:0003677">
    <property type="term" value="F:DNA binding"/>
    <property type="evidence" value="ECO:0007669"/>
    <property type="project" value="UniProtKB-KW"/>
</dbReference>
<keyword evidence="1" id="KW-0805">Transcription regulation</keyword>
<feature type="domain" description="HTH hxlR-type" evidence="4">
    <location>
        <begin position="11"/>
        <end position="109"/>
    </location>
</feature>
<dbReference type="PROSITE" id="PS51118">
    <property type="entry name" value="HTH_HXLR"/>
    <property type="match status" value="1"/>
</dbReference>
<keyword evidence="2" id="KW-0238">DNA-binding</keyword>
<evidence type="ECO:0000313" key="6">
    <source>
        <dbReference type="Proteomes" id="UP000002222"/>
    </source>
</evidence>
<dbReference type="InterPro" id="IPR011991">
    <property type="entry name" value="ArsR-like_HTH"/>
</dbReference>
<dbReference type="OrthoDB" id="9800350at2"/>
<sequence>MYIVNDKEYKCSVLIVQDIFNDRWKLGIIWHLLEGEKRYKDLFEEVSEITQKTLTVKLRDLEEKKLIKREVFAEIPPKVVYSLTPIGEKLRPVLKEMFDWGIEYVKECGTLTQEGVCEAKRIDKPLRS</sequence>
<reference evidence="6" key="1">
    <citation type="submission" date="2009-11" db="EMBL/GenBank/DDBJ databases">
        <title>The complete genome of Sulfurospirillum deleyianum DSM 6946.</title>
        <authorList>
            <consortium name="US DOE Joint Genome Institute (JGI-PGF)"/>
            <person name="Lucas S."/>
            <person name="Copeland A."/>
            <person name="Lapidus A."/>
            <person name="Glavina del Rio T."/>
            <person name="Dalin E."/>
            <person name="Tice H."/>
            <person name="Bruce D."/>
            <person name="Goodwin L."/>
            <person name="Pitluck S."/>
            <person name="Kyrpides N."/>
            <person name="Mavromatis K."/>
            <person name="Ivanova N."/>
            <person name="Ovchinnikova G."/>
            <person name="Munk A.C."/>
            <person name="Lu M."/>
            <person name="Brettin T."/>
            <person name="Detter J.C."/>
            <person name="Han C."/>
            <person name="Tapia R."/>
            <person name="Larimer F."/>
            <person name="Land M."/>
            <person name="Hauser L."/>
            <person name="Markowitz V."/>
            <person name="Cheng J.F."/>
            <person name="Hugenholtz P."/>
            <person name="Woyke T."/>
            <person name="Wu D."/>
            <person name="Aumann P."/>
            <person name="Schneider S."/>
            <person name="Lang E."/>
            <person name="Spring S."/>
            <person name="Klenk H.P."/>
            <person name="Eisen J.A."/>
        </authorList>
    </citation>
    <scope>NUCLEOTIDE SEQUENCE [LARGE SCALE GENOMIC DNA]</scope>
    <source>
        <strain evidence="6">ATCC 51133 / DSM 6946 / 5175</strain>
    </source>
</reference>
<evidence type="ECO:0000256" key="3">
    <source>
        <dbReference type="ARBA" id="ARBA00023163"/>
    </source>
</evidence>
<organism evidence="5 6">
    <name type="scientific">Sulfurospirillum deleyianum (strain ATCC 51133 / DSM 6946 / 5175)</name>
    <dbReference type="NCBI Taxonomy" id="525898"/>
    <lineage>
        <taxon>Bacteria</taxon>
        <taxon>Pseudomonadati</taxon>
        <taxon>Campylobacterota</taxon>
        <taxon>Epsilonproteobacteria</taxon>
        <taxon>Campylobacterales</taxon>
        <taxon>Sulfurospirillaceae</taxon>
        <taxon>Sulfurospirillum</taxon>
    </lineage>
</organism>
<evidence type="ECO:0000256" key="2">
    <source>
        <dbReference type="ARBA" id="ARBA00023125"/>
    </source>
</evidence>
<evidence type="ECO:0000256" key="1">
    <source>
        <dbReference type="ARBA" id="ARBA00023015"/>
    </source>
</evidence>
<evidence type="ECO:0000259" key="4">
    <source>
        <dbReference type="PROSITE" id="PS51118"/>
    </source>
</evidence>
<dbReference type="InterPro" id="IPR002577">
    <property type="entry name" value="HTH_HxlR"/>
</dbReference>
<proteinExistence type="predicted"/>
<dbReference type="InterPro" id="IPR036388">
    <property type="entry name" value="WH-like_DNA-bd_sf"/>
</dbReference>
<dbReference type="SUPFAM" id="SSF46785">
    <property type="entry name" value="Winged helix' DNA-binding domain"/>
    <property type="match status" value="1"/>
</dbReference>
<accession>D1B1X5</accession>
<dbReference type="eggNOG" id="COG1733">
    <property type="taxonomic scope" value="Bacteria"/>
</dbReference>
<dbReference type="InterPro" id="IPR036390">
    <property type="entry name" value="WH_DNA-bd_sf"/>
</dbReference>
<reference evidence="5 6" key="2">
    <citation type="journal article" date="2010" name="Stand. Genomic Sci.">
        <title>Complete genome sequence of Sulfurospirillum deleyianum type strain (5175).</title>
        <authorList>
            <person name="Sikorski J."/>
            <person name="Lapidus A."/>
            <person name="Copeland A."/>
            <person name="Glavina Del Rio T."/>
            <person name="Nolan M."/>
            <person name="Lucas S."/>
            <person name="Chen F."/>
            <person name="Tice H."/>
            <person name="Cheng J.F."/>
            <person name="Saunders E."/>
            <person name="Bruce D."/>
            <person name="Goodwin L."/>
            <person name="Pitluck S."/>
            <person name="Ovchinnikova G."/>
            <person name="Pati A."/>
            <person name="Ivanova N."/>
            <person name="Mavromatis K."/>
            <person name="Chen A."/>
            <person name="Palaniappan K."/>
            <person name="Chain P."/>
            <person name="Land M."/>
            <person name="Hauser L."/>
            <person name="Chang Y.J."/>
            <person name="Jeffries C.D."/>
            <person name="Brettin T."/>
            <person name="Detter J.C."/>
            <person name="Han C."/>
            <person name="Rohde M."/>
            <person name="Lang E."/>
            <person name="Spring S."/>
            <person name="Goker M."/>
            <person name="Bristow J."/>
            <person name="Eisen J.A."/>
            <person name="Markowitz V."/>
            <person name="Hugenholtz P."/>
            <person name="Kyrpides N.C."/>
            <person name="Klenk H.P."/>
        </authorList>
    </citation>
    <scope>NUCLEOTIDE SEQUENCE [LARGE SCALE GENOMIC DNA]</scope>
    <source>
        <strain evidence="6">ATCC 51133 / DSM 6946 / 5175</strain>
    </source>
</reference>
<dbReference type="GO" id="GO:0006355">
    <property type="term" value="P:regulation of DNA-templated transcription"/>
    <property type="evidence" value="ECO:0007669"/>
    <property type="project" value="UniProtKB-ARBA"/>
</dbReference>
<dbReference type="KEGG" id="sdl:Sdel_1070"/>
<dbReference type="AlphaFoldDB" id="D1B1X5"/>
<name>D1B1X5_SULD5</name>
<dbReference type="CDD" id="cd00090">
    <property type="entry name" value="HTH_ARSR"/>
    <property type="match status" value="1"/>
</dbReference>
<dbReference type="STRING" id="525898.Sdel_1070"/>
<dbReference type="Gene3D" id="1.10.10.10">
    <property type="entry name" value="Winged helix-like DNA-binding domain superfamily/Winged helix DNA-binding domain"/>
    <property type="match status" value="1"/>
</dbReference>
<dbReference type="RefSeq" id="WP_012856853.1">
    <property type="nucleotide sequence ID" value="NC_013512.1"/>
</dbReference>
<dbReference type="PANTHER" id="PTHR33204:SF29">
    <property type="entry name" value="TRANSCRIPTIONAL REGULATOR"/>
    <property type="match status" value="1"/>
</dbReference>
<dbReference type="EMBL" id="CP001816">
    <property type="protein sequence ID" value="ACZ12095.1"/>
    <property type="molecule type" value="Genomic_DNA"/>
</dbReference>
<dbReference type="Pfam" id="PF01638">
    <property type="entry name" value="HxlR"/>
    <property type="match status" value="1"/>
</dbReference>